<evidence type="ECO:0000313" key="9">
    <source>
        <dbReference type="EMBL" id="CQR72520.1"/>
    </source>
</evidence>
<evidence type="ECO:0000256" key="3">
    <source>
        <dbReference type="ARBA" id="ARBA00022960"/>
    </source>
</evidence>
<dbReference type="Gene3D" id="2.40.10.340">
    <property type="entry name" value="Rod shape-determining protein MreC, domain 1"/>
    <property type="match status" value="1"/>
</dbReference>
<dbReference type="InterPro" id="IPR042177">
    <property type="entry name" value="Cell/Rod_1"/>
</dbReference>
<dbReference type="PANTHER" id="PTHR34138:SF1">
    <property type="entry name" value="CELL SHAPE-DETERMINING PROTEIN MREC"/>
    <property type="match status" value="1"/>
</dbReference>
<comment type="function">
    <text evidence="5">Involved in formation and maintenance of cell shape.</text>
</comment>
<dbReference type="Pfam" id="PF04085">
    <property type="entry name" value="MreC"/>
    <property type="match status" value="1"/>
</dbReference>
<evidence type="ECO:0000256" key="5">
    <source>
        <dbReference type="PIRNR" id="PIRNR038471"/>
    </source>
</evidence>
<dbReference type="Proteomes" id="UP000049855">
    <property type="component" value="Unassembled WGS sequence"/>
</dbReference>
<organism evidence="9 10">
    <name type="scientific">Sporomusa ovata</name>
    <dbReference type="NCBI Taxonomy" id="2378"/>
    <lineage>
        <taxon>Bacteria</taxon>
        <taxon>Bacillati</taxon>
        <taxon>Bacillota</taxon>
        <taxon>Negativicutes</taxon>
        <taxon>Selenomonadales</taxon>
        <taxon>Sporomusaceae</taxon>
        <taxon>Sporomusa</taxon>
    </lineage>
</organism>
<feature type="coiled-coil region" evidence="6">
    <location>
        <begin position="55"/>
        <end position="82"/>
    </location>
</feature>
<dbReference type="GO" id="GO:0005886">
    <property type="term" value="C:plasma membrane"/>
    <property type="evidence" value="ECO:0007669"/>
    <property type="project" value="TreeGrafter"/>
</dbReference>
<accession>A0A0U1KYM4</accession>
<keyword evidence="6" id="KW-0175">Coiled coil</keyword>
<evidence type="ECO:0000313" key="10">
    <source>
        <dbReference type="Proteomes" id="UP000049855"/>
    </source>
</evidence>
<dbReference type="EMBL" id="CTRP01000010">
    <property type="protein sequence ID" value="CQR72520.1"/>
    <property type="molecule type" value="Genomic_DNA"/>
</dbReference>
<evidence type="ECO:0000256" key="4">
    <source>
        <dbReference type="ARBA" id="ARBA00032089"/>
    </source>
</evidence>
<dbReference type="InterPro" id="IPR042175">
    <property type="entry name" value="Cell/Rod_MreC_2"/>
</dbReference>
<evidence type="ECO:0000256" key="1">
    <source>
        <dbReference type="ARBA" id="ARBA00009369"/>
    </source>
</evidence>
<feature type="region of interest" description="Disordered" evidence="7">
    <location>
        <begin position="268"/>
        <end position="289"/>
    </location>
</feature>
<dbReference type="InterPro" id="IPR007221">
    <property type="entry name" value="MreC"/>
</dbReference>
<dbReference type="PIRSF" id="PIRSF038471">
    <property type="entry name" value="MreC"/>
    <property type="match status" value="1"/>
</dbReference>
<sequence>MAVLTVFLLASTVAKGKYQFVFTEQVVATLLFPVEYVLGKIGYGIRHTGSFTSEIMTVYRDNQTLKTENEELRQNNINTTEIVAENARLRAMLDYKKAAQQFDFVAAQVIARDPGTWTNIIMINRGAADGLTKDMTVVATQGLVGSVVSVYNNSAKVQLILDPRSAVGCLVQRPESRVAGIVEGSTANPQAPHMVNIARDADIIKSDKIITSGFGGIFPKGLLVGEVVDIVNEEGGLLKYAVLKSAVDFDRLEEVLVIVRSRENLPEVLTPATPGKTTQQPAQLKEAGR</sequence>
<feature type="domain" description="Rod shape-determining protein MreC beta-barrel core" evidence="8">
    <location>
        <begin position="109"/>
        <end position="258"/>
    </location>
</feature>
<dbReference type="AlphaFoldDB" id="A0A0U1KYM4"/>
<evidence type="ECO:0000256" key="6">
    <source>
        <dbReference type="SAM" id="Coils"/>
    </source>
</evidence>
<evidence type="ECO:0000256" key="7">
    <source>
        <dbReference type="SAM" id="MobiDB-lite"/>
    </source>
</evidence>
<evidence type="ECO:0000256" key="2">
    <source>
        <dbReference type="ARBA" id="ARBA00013855"/>
    </source>
</evidence>
<dbReference type="InterPro" id="IPR055342">
    <property type="entry name" value="MreC_beta-barrel_core"/>
</dbReference>
<proteinExistence type="inferred from homology"/>
<dbReference type="NCBIfam" id="TIGR00219">
    <property type="entry name" value="mreC"/>
    <property type="match status" value="1"/>
</dbReference>
<gene>
    <name evidence="9" type="ORF">SpAn4DRAFT_2980</name>
</gene>
<keyword evidence="10" id="KW-1185">Reference proteome</keyword>
<comment type="similarity">
    <text evidence="1 5">Belongs to the MreC family.</text>
</comment>
<evidence type="ECO:0000259" key="8">
    <source>
        <dbReference type="Pfam" id="PF04085"/>
    </source>
</evidence>
<reference evidence="10" key="1">
    <citation type="submission" date="2015-03" db="EMBL/GenBank/DDBJ databases">
        <authorList>
            <person name="Nijsse Bart"/>
        </authorList>
    </citation>
    <scope>NUCLEOTIDE SEQUENCE [LARGE SCALE GENOMIC DNA]</scope>
</reference>
<dbReference type="GO" id="GO:0008360">
    <property type="term" value="P:regulation of cell shape"/>
    <property type="evidence" value="ECO:0007669"/>
    <property type="project" value="UniProtKB-KW"/>
</dbReference>
<dbReference type="Gene3D" id="2.40.10.350">
    <property type="entry name" value="Rod shape-determining protein MreC, domain 2"/>
    <property type="match status" value="1"/>
</dbReference>
<dbReference type="PANTHER" id="PTHR34138">
    <property type="entry name" value="CELL SHAPE-DETERMINING PROTEIN MREC"/>
    <property type="match status" value="1"/>
</dbReference>
<keyword evidence="3 5" id="KW-0133">Cell shape</keyword>
<protein>
    <recommendedName>
        <fullName evidence="2 5">Cell shape-determining protein MreC</fullName>
    </recommendedName>
    <alternativeName>
        <fullName evidence="4 5">Cell shape protein MreC</fullName>
    </alternativeName>
</protein>
<name>A0A0U1KYM4_9FIRM</name>